<feature type="transmembrane region" description="Helical" evidence="5">
    <location>
        <begin position="12"/>
        <end position="29"/>
    </location>
</feature>
<dbReference type="Pfam" id="PF00916">
    <property type="entry name" value="Sulfate_transp"/>
    <property type="match status" value="1"/>
</dbReference>
<feature type="transmembrane region" description="Helical" evidence="5">
    <location>
        <begin position="127"/>
        <end position="145"/>
    </location>
</feature>
<dbReference type="GO" id="GO:0055085">
    <property type="term" value="P:transmembrane transport"/>
    <property type="evidence" value="ECO:0007669"/>
    <property type="project" value="InterPro"/>
</dbReference>
<dbReference type="PANTHER" id="PTHR11814">
    <property type="entry name" value="SULFATE TRANSPORTER"/>
    <property type="match status" value="1"/>
</dbReference>
<gene>
    <name evidence="7" type="ORF">SAMN04487818_112164</name>
</gene>
<evidence type="ECO:0000256" key="1">
    <source>
        <dbReference type="ARBA" id="ARBA00004141"/>
    </source>
</evidence>
<dbReference type="PROSITE" id="PS50801">
    <property type="entry name" value="STAS"/>
    <property type="match status" value="1"/>
</dbReference>
<dbReference type="InterPro" id="IPR001902">
    <property type="entry name" value="SLC26A/SulP_fam"/>
</dbReference>
<dbReference type="Proteomes" id="UP000199051">
    <property type="component" value="Unassembled WGS sequence"/>
</dbReference>
<keyword evidence="2 5" id="KW-0812">Transmembrane</keyword>
<dbReference type="InterPro" id="IPR011547">
    <property type="entry name" value="SLC26A/SulP_dom"/>
</dbReference>
<dbReference type="InterPro" id="IPR002645">
    <property type="entry name" value="STAS_dom"/>
</dbReference>
<feature type="transmembrane region" description="Helical" evidence="5">
    <location>
        <begin position="319"/>
        <end position="339"/>
    </location>
</feature>
<keyword evidence="8" id="KW-1185">Reference proteome</keyword>
<feature type="transmembrane region" description="Helical" evidence="5">
    <location>
        <begin position="72"/>
        <end position="87"/>
    </location>
</feature>
<feature type="transmembrane region" description="Helical" evidence="5">
    <location>
        <begin position="93"/>
        <end position="115"/>
    </location>
</feature>
<feature type="transmembrane region" description="Helical" evidence="5">
    <location>
        <begin position="196"/>
        <end position="215"/>
    </location>
</feature>
<dbReference type="EMBL" id="FOGI01000012">
    <property type="protein sequence ID" value="SES40166.1"/>
    <property type="molecule type" value="Genomic_DNA"/>
</dbReference>
<dbReference type="STRING" id="155974.SAMN04487818_112164"/>
<reference evidence="8" key="1">
    <citation type="submission" date="2016-10" db="EMBL/GenBank/DDBJ databases">
        <authorList>
            <person name="Varghese N."/>
            <person name="Submissions S."/>
        </authorList>
    </citation>
    <scope>NUCLEOTIDE SEQUENCE [LARGE SCALE GENOMIC DNA]</scope>
    <source>
        <strain evidence="8">DSM 44260</strain>
    </source>
</reference>
<dbReference type="CDD" id="cd07042">
    <property type="entry name" value="STAS_SulP_like_sulfate_transporter"/>
    <property type="match status" value="1"/>
</dbReference>
<comment type="subcellular location">
    <subcellularLocation>
        <location evidence="1">Membrane</location>
        <topology evidence="1">Multi-pass membrane protein</topology>
    </subcellularLocation>
</comment>
<feature type="transmembrane region" description="Helical" evidence="5">
    <location>
        <begin position="346"/>
        <end position="370"/>
    </location>
</feature>
<feature type="transmembrane region" description="Helical" evidence="5">
    <location>
        <begin position="376"/>
        <end position="403"/>
    </location>
</feature>
<keyword evidence="3 5" id="KW-1133">Transmembrane helix</keyword>
<feature type="transmembrane region" description="Helical" evidence="5">
    <location>
        <begin position="235"/>
        <end position="259"/>
    </location>
</feature>
<dbReference type="GO" id="GO:0016020">
    <property type="term" value="C:membrane"/>
    <property type="evidence" value="ECO:0007669"/>
    <property type="project" value="UniProtKB-SubCell"/>
</dbReference>
<dbReference type="SUPFAM" id="SSF52091">
    <property type="entry name" value="SpoIIaa-like"/>
    <property type="match status" value="1"/>
</dbReference>
<evidence type="ECO:0000313" key="7">
    <source>
        <dbReference type="EMBL" id="SES40166.1"/>
    </source>
</evidence>
<evidence type="ECO:0000313" key="8">
    <source>
        <dbReference type="Proteomes" id="UP000199051"/>
    </source>
</evidence>
<sequence>MPLAWVREYRRSWLRGDAVAGVTVAAYLVPQVMAYAAIAGVAPVAGLWAAVGALAVYAVLGTSRQLSVGPESSTALMTAAAVAPLAGGDPLRYGALASALALLVAGLCLAGRVAGLGFLADLLSRPVLVGYLAGIAVLMVLGQLGKVIGADLDNTSALTQLLSFARALPRAHPPTVVLAAAVLAFLVLAARLWPRLPVPLLGVLLASAATALFSLPDNGVRVVGAIPAGVVLPGVPAVSASDLGALLLPAVGVAVVGYADNVLTARSFASRAGHRVDANAELLALGAANAAAGLLHGFPVSSSASRTSLGAAVGSRTQAHSLVAAAAVVAILVVGRPLLASFPVAALGALVIYAAIRLVDVAGFAALARFRRSEALIAATTVVAVLVLGVLEGVVAAVAMSLVELLRRVARPHDGVLGYVDGVAGMHDVDDYPGAAQVPGLVVYRYDAPLFFANAEDFRHRALAAVAAAPTRARWLLLNAEAIVDIDLTAVDALEDLRAELADRGVVLALARVKQELRVDLARTGFLERVGEDHVFTTLPTAVRAFTSSR</sequence>
<name>A0A1H9X1W1_9PSEU</name>
<feature type="transmembrane region" description="Helical" evidence="5">
    <location>
        <begin position="35"/>
        <end position="60"/>
    </location>
</feature>
<accession>A0A1H9X1W1</accession>
<feature type="transmembrane region" description="Helical" evidence="5">
    <location>
        <begin position="171"/>
        <end position="189"/>
    </location>
</feature>
<organism evidence="7 8">
    <name type="scientific">Actinokineospora terrae</name>
    <dbReference type="NCBI Taxonomy" id="155974"/>
    <lineage>
        <taxon>Bacteria</taxon>
        <taxon>Bacillati</taxon>
        <taxon>Actinomycetota</taxon>
        <taxon>Actinomycetes</taxon>
        <taxon>Pseudonocardiales</taxon>
        <taxon>Pseudonocardiaceae</taxon>
        <taxon>Actinokineospora</taxon>
    </lineage>
</organism>
<dbReference type="Gene3D" id="3.30.750.24">
    <property type="entry name" value="STAS domain"/>
    <property type="match status" value="1"/>
</dbReference>
<dbReference type="NCBIfam" id="TIGR00815">
    <property type="entry name" value="sulP"/>
    <property type="match status" value="1"/>
</dbReference>
<evidence type="ECO:0000259" key="6">
    <source>
        <dbReference type="PROSITE" id="PS50801"/>
    </source>
</evidence>
<evidence type="ECO:0000256" key="4">
    <source>
        <dbReference type="ARBA" id="ARBA00023136"/>
    </source>
</evidence>
<evidence type="ECO:0000256" key="5">
    <source>
        <dbReference type="SAM" id="Phobius"/>
    </source>
</evidence>
<dbReference type="InterPro" id="IPR036513">
    <property type="entry name" value="STAS_dom_sf"/>
</dbReference>
<feature type="domain" description="STAS" evidence="6">
    <location>
        <begin position="431"/>
        <end position="546"/>
    </location>
</feature>
<dbReference type="Pfam" id="PF01740">
    <property type="entry name" value="STAS"/>
    <property type="match status" value="1"/>
</dbReference>
<protein>
    <submittedName>
        <fullName evidence="7">High affinity sulphate transporter 1</fullName>
    </submittedName>
</protein>
<proteinExistence type="predicted"/>
<keyword evidence="4 5" id="KW-0472">Membrane</keyword>
<evidence type="ECO:0000256" key="2">
    <source>
        <dbReference type="ARBA" id="ARBA00022692"/>
    </source>
</evidence>
<dbReference type="AlphaFoldDB" id="A0A1H9X1W1"/>
<evidence type="ECO:0000256" key="3">
    <source>
        <dbReference type="ARBA" id="ARBA00022989"/>
    </source>
</evidence>